<dbReference type="CDD" id="cd00009">
    <property type="entry name" value="AAA"/>
    <property type="match status" value="1"/>
</dbReference>
<dbReference type="InterPro" id="IPR041628">
    <property type="entry name" value="ChlI/MoxR_AAA_lid"/>
</dbReference>
<dbReference type="Gene3D" id="1.10.8.80">
    <property type="entry name" value="Magnesium chelatase subunit I, C-Terminal domain"/>
    <property type="match status" value="1"/>
</dbReference>
<reference evidence="2 3" key="1">
    <citation type="submission" date="2022-08" db="EMBL/GenBank/DDBJ databases">
        <title>Bacterial and archaeal communities from various locations to study Microbial Dark Matter (Phase II).</title>
        <authorList>
            <person name="Stepanauskas R."/>
        </authorList>
    </citation>
    <scope>NUCLEOTIDE SEQUENCE [LARGE SCALE GENOMIC DNA]</scope>
    <source>
        <strain evidence="2 3">PD1</strain>
    </source>
</reference>
<dbReference type="SUPFAM" id="SSF52540">
    <property type="entry name" value="P-loop containing nucleoside triphosphate hydrolases"/>
    <property type="match status" value="1"/>
</dbReference>
<gene>
    <name evidence="2" type="ORF">M2350_000878</name>
</gene>
<dbReference type="Gene3D" id="3.40.50.300">
    <property type="entry name" value="P-loop containing nucleotide triphosphate hydrolases"/>
    <property type="match status" value="1"/>
</dbReference>
<evidence type="ECO:0000313" key="3">
    <source>
        <dbReference type="Proteomes" id="UP001204798"/>
    </source>
</evidence>
<evidence type="ECO:0000313" key="2">
    <source>
        <dbReference type="EMBL" id="MCS3918478.1"/>
    </source>
</evidence>
<dbReference type="RefSeq" id="WP_259094364.1">
    <property type="nucleotide sequence ID" value="NZ_CP130454.1"/>
</dbReference>
<keyword evidence="3" id="KW-1185">Reference proteome</keyword>
<dbReference type="GO" id="GO:0016787">
    <property type="term" value="F:hydrolase activity"/>
    <property type="evidence" value="ECO:0007669"/>
    <property type="project" value="UniProtKB-KW"/>
</dbReference>
<dbReference type="Pfam" id="PF17863">
    <property type="entry name" value="AAA_lid_2"/>
    <property type="match status" value="1"/>
</dbReference>
<dbReference type="InterPro" id="IPR027417">
    <property type="entry name" value="P-loop_NTPase"/>
</dbReference>
<dbReference type="SMART" id="SM00382">
    <property type="entry name" value="AAA"/>
    <property type="match status" value="1"/>
</dbReference>
<proteinExistence type="predicted"/>
<sequence>MENGKELASWSRDLLRAVEGEIRKIIVGMNEIVEGVLVALAAGGHVLLEGVPGLGKTMLVRTLAQALNLKFSRIQFTPDLMPADITGTDVLTETETGQRTFEFRPGPIFANIVLADEINRATPKTQSALLEAMQELAVTVGGRRYVLEPPFWVMATQNPIEQEGTYPLPEAQLDRFFFKLLVPYPSMDELREIVDRTTGVELPKVEPVADREDLLKLQRIVREVPVAPHVRDFALKIVVATHPGSEFAPSEVNRYVRYGASPRAAQTLLLAGKVFALLDGRYNVAKEDIKKAVKPALRHRVILNFEAEADQVTPDLLLDRIVEHVERSEREPIAV</sequence>
<accession>A0ABT2ENI2</accession>
<dbReference type="Proteomes" id="UP001204798">
    <property type="component" value="Unassembled WGS sequence"/>
</dbReference>
<dbReference type="InterPro" id="IPR011703">
    <property type="entry name" value="ATPase_AAA-3"/>
</dbReference>
<dbReference type="InterPro" id="IPR003593">
    <property type="entry name" value="AAA+_ATPase"/>
</dbReference>
<name>A0ABT2ENI2_9BACT</name>
<evidence type="ECO:0000259" key="1">
    <source>
        <dbReference type="SMART" id="SM00382"/>
    </source>
</evidence>
<dbReference type="PANTHER" id="PTHR42759:SF1">
    <property type="entry name" value="MAGNESIUM-CHELATASE SUBUNIT CHLD"/>
    <property type="match status" value="1"/>
</dbReference>
<protein>
    <submittedName>
        <fullName evidence="2">MoxR-like ATPase</fullName>
        <ecNumber evidence="2">3.6.3.-</ecNumber>
    </submittedName>
</protein>
<dbReference type="Pfam" id="PF07726">
    <property type="entry name" value="AAA_3"/>
    <property type="match status" value="1"/>
</dbReference>
<feature type="domain" description="AAA+ ATPase" evidence="1">
    <location>
        <begin position="42"/>
        <end position="186"/>
    </location>
</feature>
<dbReference type="PIRSF" id="PIRSF002849">
    <property type="entry name" value="AAA_ATPase_chaperone_MoxR_prd"/>
    <property type="match status" value="1"/>
</dbReference>
<dbReference type="EMBL" id="JANUCP010000002">
    <property type="protein sequence ID" value="MCS3918478.1"/>
    <property type="molecule type" value="Genomic_DNA"/>
</dbReference>
<dbReference type="PANTHER" id="PTHR42759">
    <property type="entry name" value="MOXR FAMILY PROTEIN"/>
    <property type="match status" value="1"/>
</dbReference>
<dbReference type="EC" id="3.6.3.-" evidence="2"/>
<organism evidence="2 3">
    <name type="scientific">Candidatus Fervidibacter sacchari</name>
    <dbReference type="NCBI Taxonomy" id="1448929"/>
    <lineage>
        <taxon>Bacteria</taxon>
        <taxon>Candidatus Fervidibacterota</taxon>
        <taxon>Candidatus Fervidibacter</taxon>
    </lineage>
</organism>
<keyword evidence="2" id="KW-0378">Hydrolase</keyword>
<comment type="caution">
    <text evidence="2">The sequence shown here is derived from an EMBL/GenBank/DDBJ whole genome shotgun (WGS) entry which is preliminary data.</text>
</comment>
<dbReference type="InterPro" id="IPR050764">
    <property type="entry name" value="CbbQ/NirQ/NorQ/GpvN"/>
</dbReference>